<accession>A0A3B9H419</accession>
<evidence type="ECO:0000313" key="4">
    <source>
        <dbReference type="Proteomes" id="UP000259610"/>
    </source>
</evidence>
<reference evidence="3 4" key="1">
    <citation type="journal article" date="2018" name="Nat. Biotechnol.">
        <title>A standardized bacterial taxonomy based on genome phylogeny substantially revises the tree of life.</title>
        <authorList>
            <person name="Parks D.H."/>
            <person name="Chuvochina M."/>
            <person name="Waite D.W."/>
            <person name="Rinke C."/>
            <person name="Skarshewski A."/>
            <person name="Chaumeil P.A."/>
            <person name="Hugenholtz P."/>
        </authorList>
    </citation>
    <scope>NUCLEOTIDE SEQUENCE [LARGE SCALE GENOMIC DNA]</scope>
    <source>
        <strain evidence="3">UBA8733</strain>
    </source>
</reference>
<sequence length="62" mass="6160">MISFRFWPVAAVSAASLLTLVACGPSSAPYEPPPPAPQSDQQAELPDAALAVAADSPAAPAA</sequence>
<proteinExistence type="predicted"/>
<dbReference type="PROSITE" id="PS51257">
    <property type="entry name" value="PROKAR_LIPOPROTEIN"/>
    <property type="match status" value="1"/>
</dbReference>
<dbReference type="Proteomes" id="UP000259610">
    <property type="component" value="Unassembled WGS sequence"/>
</dbReference>
<keyword evidence="2" id="KW-0732">Signal</keyword>
<dbReference type="EMBL" id="DMAN01000423">
    <property type="protein sequence ID" value="HAE29196.1"/>
    <property type="molecule type" value="Genomic_DNA"/>
</dbReference>
<evidence type="ECO:0000313" key="3">
    <source>
        <dbReference type="EMBL" id="HAE29196.1"/>
    </source>
</evidence>
<organism evidence="3 4">
    <name type="scientific">Hyphomonas adhaerens</name>
    <dbReference type="NCBI Taxonomy" id="81029"/>
    <lineage>
        <taxon>Bacteria</taxon>
        <taxon>Pseudomonadati</taxon>
        <taxon>Pseudomonadota</taxon>
        <taxon>Alphaproteobacteria</taxon>
        <taxon>Hyphomonadales</taxon>
        <taxon>Hyphomonadaceae</taxon>
        <taxon>Hyphomonas</taxon>
    </lineage>
</organism>
<dbReference type="AlphaFoldDB" id="A0A3B9H419"/>
<gene>
    <name evidence="3" type="ORF">DCG58_18700</name>
</gene>
<feature type="region of interest" description="Disordered" evidence="1">
    <location>
        <begin position="27"/>
        <end position="62"/>
    </location>
</feature>
<evidence type="ECO:0000256" key="1">
    <source>
        <dbReference type="SAM" id="MobiDB-lite"/>
    </source>
</evidence>
<feature type="chain" id="PRO_5017660537" evidence="2">
    <location>
        <begin position="29"/>
        <end position="62"/>
    </location>
</feature>
<comment type="caution">
    <text evidence="3">The sequence shown here is derived from an EMBL/GenBank/DDBJ whole genome shotgun (WGS) entry which is preliminary data.</text>
</comment>
<protein>
    <submittedName>
        <fullName evidence="3">Uncharacterized protein</fullName>
    </submittedName>
</protein>
<name>A0A3B9H419_9PROT</name>
<evidence type="ECO:0000256" key="2">
    <source>
        <dbReference type="SAM" id="SignalP"/>
    </source>
</evidence>
<feature type="compositionally biased region" description="Low complexity" evidence="1">
    <location>
        <begin position="38"/>
        <end position="62"/>
    </location>
</feature>
<feature type="non-terminal residue" evidence="3">
    <location>
        <position position="62"/>
    </location>
</feature>
<feature type="signal peptide" evidence="2">
    <location>
        <begin position="1"/>
        <end position="28"/>
    </location>
</feature>